<dbReference type="EMBL" id="AFMD02000204">
    <property type="protein sequence ID" value="EMG22519.1"/>
    <property type="molecule type" value="Genomic_DNA"/>
</dbReference>
<dbReference type="AlphaFoldDB" id="M3HDZ9"/>
<evidence type="ECO:0000313" key="1">
    <source>
        <dbReference type="EMBL" id="EMG22519.1"/>
    </source>
</evidence>
<gene>
    <name evidence="1" type="ORF">LEP1GSC150_0195</name>
</gene>
<name>M3HDZ9_LEPIT</name>
<evidence type="ECO:0000313" key="2">
    <source>
        <dbReference type="Proteomes" id="UP000011778"/>
    </source>
</evidence>
<reference evidence="1 2" key="1">
    <citation type="submission" date="2013-02" db="EMBL/GenBank/DDBJ databases">
        <authorList>
            <person name="Harkins D.M."/>
            <person name="Durkin A.S."/>
            <person name="Brinkac L.M."/>
            <person name="Haft D.H."/>
            <person name="Selengut J.D."/>
            <person name="Sanka R."/>
            <person name="DePew J."/>
            <person name="Purushe J."/>
            <person name="Tulsiani S.M."/>
            <person name="Graham G.C."/>
            <person name="Burns M.-A."/>
            <person name="Dohnt M.F."/>
            <person name="Smythe L.D."/>
            <person name="McKay D.B."/>
            <person name="Craig S.B."/>
            <person name="Vinetz J.M."/>
            <person name="Sutton G.G."/>
            <person name="Nierman W.C."/>
            <person name="Fouts D.E."/>
        </authorList>
    </citation>
    <scope>NUCLEOTIDE SEQUENCE [LARGE SCALE GENOMIC DNA]</scope>
    <source>
        <strain evidence="1 2">LT2050</strain>
    </source>
</reference>
<comment type="caution">
    <text evidence="1">The sequence shown here is derived from an EMBL/GenBank/DDBJ whole genome shotgun (WGS) entry which is preliminary data.</text>
</comment>
<protein>
    <submittedName>
        <fullName evidence="1">Uncharacterized protein</fullName>
    </submittedName>
</protein>
<accession>M3HDZ9</accession>
<sequence>MIFTQKSYFDLNQINPRLIYNKNYIYPLQMINHLNIFFIYKKFYKIFQKLLKT</sequence>
<organism evidence="1 2">
    <name type="scientific">Leptospira interrogans serovar Copenhageni str. LT2050</name>
    <dbReference type="NCBI Taxonomy" id="1001598"/>
    <lineage>
        <taxon>Bacteria</taxon>
        <taxon>Pseudomonadati</taxon>
        <taxon>Spirochaetota</taxon>
        <taxon>Spirochaetia</taxon>
        <taxon>Leptospirales</taxon>
        <taxon>Leptospiraceae</taxon>
        <taxon>Leptospira</taxon>
    </lineage>
</organism>
<proteinExistence type="predicted"/>
<dbReference type="Proteomes" id="UP000011778">
    <property type="component" value="Unassembled WGS sequence"/>
</dbReference>